<evidence type="ECO:0000256" key="1">
    <source>
        <dbReference type="ARBA" id="ARBA00009451"/>
    </source>
</evidence>
<dbReference type="GO" id="GO:0005762">
    <property type="term" value="C:mitochondrial large ribosomal subunit"/>
    <property type="evidence" value="ECO:0007669"/>
    <property type="project" value="TreeGrafter"/>
</dbReference>
<dbReference type="GeneID" id="88176222"/>
<sequence>MLRNSFAWLKPALVHRAPQPLLMSRALHFSPRVLSGGSLFGDITTQKQPESAASAPVDPPADPKMMLPADDAVLQKKYLQEAQKKQETSARYVSAEKRRLFDLNVAKNGFYKNNEIIYDKENGKHYKLLLTDAEIEVLEPSVYIKSFRIQSSMKKATLVNRFVRGYNVKNAINQLHFSPKKMATELEKLLKTGLKLASLQGMSEDLLYIHALWVGPDGEWRKRIEWKGRGRVGMLRHRYVHLKAILKLQQTRDRLAWEKEKKIEATKPKTFLNNEPLNFTVHGVYKW</sequence>
<keyword evidence="2 4" id="KW-0689">Ribosomal protein</keyword>
<dbReference type="PANTHER" id="PTHR13501">
    <property type="entry name" value="CHLOROPLAST 50S RIBOSOMAL PROTEIN L22-RELATED"/>
    <property type="match status" value="1"/>
</dbReference>
<evidence type="ECO:0000313" key="5">
    <source>
        <dbReference type="EMBL" id="WPK27764.1"/>
    </source>
</evidence>
<dbReference type="KEGG" id="asau:88176222"/>
<dbReference type="Gene3D" id="3.90.470.10">
    <property type="entry name" value="Ribosomal protein L22/L17"/>
    <property type="match status" value="1"/>
</dbReference>
<accession>A0AAX4HGK9</accession>
<dbReference type="PANTHER" id="PTHR13501:SF8">
    <property type="entry name" value="LARGE RIBOSOMAL SUBUNIT PROTEIN UL22M"/>
    <property type="match status" value="1"/>
</dbReference>
<dbReference type="RefSeq" id="XP_062880140.1">
    <property type="nucleotide sequence ID" value="XM_063024070.1"/>
</dbReference>
<dbReference type="InterPro" id="IPR001063">
    <property type="entry name" value="Ribosomal_uL22"/>
</dbReference>
<keyword evidence="6" id="KW-1185">Reference proteome</keyword>
<organism evidence="5 6">
    <name type="scientific">Australozyma saopauloensis</name>
    <dbReference type="NCBI Taxonomy" id="291208"/>
    <lineage>
        <taxon>Eukaryota</taxon>
        <taxon>Fungi</taxon>
        <taxon>Dikarya</taxon>
        <taxon>Ascomycota</taxon>
        <taxon>Saccharomycotina</taxon>
        <taxon>Pichiomycetes</taxon>
        <taxon>Metschnikowiaceae</taxon>
        <taxon>Australozyma</taxon>
    </lineage>
</organism>
<dbReference type="EMBL" id="CP138900">
    <property type="protein sequence ID" value="WPK27764.1"/>
    <property type="molecule type" value="Genomic_DNA"/>
</dbReference>
<dbReference type="InterPro" id="IPR047867">
    <property type="entry name" value="Ribosomal_uL22_bac/org-type"/>
</dbReference>
<dbReference type="AlphaFoldDB" id="A0AAX4HGK9"/>
<dbReference type="Proteomes" id="UP001338582">
    <property type="component" value="Chromosome 7"/>
</dbReference>
<evidence type="ECO:0008006" key="7">
    <source>
        <dbReference type="Google" id="ProtNLM"/>
    </source>
</evidence>
<dbReference type="SUPFAM" id="SSF54843">
    <property type="entry name" value="Ribosomal protein L22"/>
    <property type="match status" value="1"/>
</dbReference>
<protein>
    <recommendedName>
        <fullName evidence="7">Ribosomal protein L22</fullName>
    </recommendedName>
</protein>
<dbReference type="GO" id="GO:0006412">
    <property type="term" value="P:translation"/>
    <property type="evidence" value="ECO:0007669"/>
    <property type="project" value="InterPro"/>
</dbReference>
<keyword evidence="3 4" id="KW-0687">Ribonucleoprotein</keyword>
<reference evidence="5 6" key="1">
    <citation type="submission" date="2023-10" db="EMBL/GenBank/DDBJ databases">
        <title>Draft Genome Sequence of Candida saopaulonensis from a very Premature Infant with Sepsis.</title>
        <authorList>
            <person name="Ning Y."/>
            <person name="Dai R."/>
            <person name="Xiao M."/>
            <person name="Xu Y."/>
            <person name="Yan Q."/>
            <person name="Zhang L."/>
        </authorList>
    </citation>
    <scope>NUCLEOTIDE SEQUENCE [LARGE SCALE GENOMIC DNA]</scope>
    <source>
        <strain evidence="5 6">19XY460</strain>
    </source>
</reference>
<proteinExistence type="inferred from homology"/>
<evidence type="ECO:0000256" key="3">
    <source>
        <dbReference type="ARBA" id="ARBA00023274"/>
    </source>
</evidence>
<evidence type="ECO:0000313" key="6">
    <source>
        <dbReference type="Proteomes" id="UP001338582"/>
    </source>
</evidence>
<comment type="similarity">
    <text evidence="1 4">Belongs to the universal ribosomal protein uL22 family.</text>
</comment>
<dbReference type="GO" id="GO:0003735">
    <property type="term" value="F:structural constituent of ribosome"/>
    <property type="evidence" value="ECO:0007669"/>
    <property type="project" value="InterPro"/>
</dbReference>
<evidence type="ECO:0000256" key="2">
    <source>
        <dbReference type="ARBA" id="ARBA00022980"/>
    </source>
</evidence>
<dbReference type="Pfam" id="PF00237">
    <property type="entry name" value="Ribosomal_L22"/>
    <property type="match status" value="1"/>
</dbReference>
<name>A0AAX4HGK9_9ASCO</name>
<evidence type="ECO:0000256" key="4">
    <source>
        <dbReference type="RuleBase" id="RU004005"/>
    </source>
</evidence>
<dbReference type="InterPro" id="IPR036394">
    <property type="entry name" value="Ribosomal_uL22_sf"/>
</dbReference>
<gene>
    <name evidence="5" type="ORF">PUMCH_005164</name>
</gene>